<proteinExistence type="predicted"/>
<dbReference type="eggNOG" id="ENOG502ZG0C">
    <property type="taxonomic scope" value="Bacteria"/>
</dbReference>
<evidence type="ECO:0000313" key="1">
    <source>
        <dbReference type="EMBL" id="ABM93224.1"/>
    </source>
</evidence>
<dbReference type="RefSeq" id="WP_011827863.1">
    <property type="nucleotide sequence ID" value="NC_008825.1"/>
</dbReference>
<accession>A2SCD5</accession>
<reference evidence="1 2" key="1">
    <citation type="journal article" date="2007" name="J. Bacteriol.">
        <title>Whole-genome analysis of the methyl tert-butyl ether-degrading beta-proteobacterium Methylibium petroleiphilum PM1.</title>
        <authorList>
            <person name="Kane S.R."/>
            <person name="Chakicherla A.Y."/>
            <person name="Chain P.S.G."/>
            <person name="Schmidt R."/>
            <person name="Shin M.W."/>
            <person name="Legler T.C."/>
            <person name="Scow K.M."/>
            <person name="Larimer F.W."/>
            <person name="Lucas S.M."/>
            <person name="Richardson P.M."/>
            <person name="Hristova K.R."/>
        </authorList>
    </citation>
    <scope>NUCLEOTIDE SEQUENCE [LARGE SCALE GENOMIC DNA]</scope>
    <source>
        <strain evidence="2">ATCC BAA-1232 / LMG 22953 / PM1</strain>
    </source>
</reference>
<dbReference type="STRING" id="420662.Mpe_A0262"/>
<gene>
    <name evidence="1" type="ordered locus">Mpe_A0262</name>
</gene>
<organism evidence="1 2">
    <name type="scientific">Methylibium petroleiphilum (strain ATCC BAA-1232 / LMG 22953 / PM1)</name>
    <dbReference type="NCBI Taxonomy" id="420662"/>
    <lineage>
        <taxon>Bacteria</taxon>
        <taxon>Pseudomonadati</taxon>
        <taxon>Pseudomonadota</taxon>
        <taxon>Betaproteobacteria</taxon>
        <taxon>Burkholderiales</taxon>
        <taxon>Sphaerotilaceae</taxon>
        <taxon>Methylibium</taxon>
    </lineage>
</organism>
<evidence type="ECO:0000313" key="2">
    <source>
        <dbReference type="Proteomes" id="UP000000366"/>
    </source>
</evidence>
<dbReference type="HOGENOM" id="CLU_085053_1_0_4"/>
<dbReference type="Proteomes" id="UP000000366">
    <property type="component" value="Chromosome"/>
</dbReference>
<name>A2SCD5_METPP</name>
<dbReference type="AlphaFoldDB" id="A2SCD5"/>
<protein>
    <submittedName>
        <fullName evidence="1">Putative signal peptide protein</fullName>
    </submittedName>
</protein>
<sequence length="235" mass="24842">MLRALVLVLLLANAGFWVWRQGWLAPLHGAIGARPEGEREPERLAMQVDPDRLRLIPAEAASTPAAVAASAATSPASAPPSAPPMACLEAGPYSTAELTVAEAAVKAALPDLGWSERELTTTWWVAMGPFAEAEQMQKKRDELKRRSIAPELASAAPGSAPLLVISRHDSRAAAESELTTLLDRGVRTARVVNASVPLRLLRVAQASEAQQAALAALPADKLRGKAFLPCPADTL</sequence>
<dbReference type="KEGG" id="mpt:Mpe_A0262"/>
<keyword evidence="2" id="KW-1185">Reference proteome</keyword>
<dbReference type="EMBL" id="CP000555">
    <property type="protein sequence ID" value="ABM93224.1"/>
    <property type="molecule type" value="Genomic_DNA"/>
</dbReference>